<keyword evidence="3 5" id="KW-0378">Hydrolase</keyword>
<evidence type="ECO:0000313" key="10">
    <source>
        <dbReference type="EMBL" id="MBE6092751.1"/>
    </source>
</evidence>
<dbReference type="InterPro" id="IPR038417">
    <property type="entry name" value="Alpga-gal_N_sf"/>
</dbReference>
<keyword evidence="4 5" id="KW-0326">Glycosidase</keyword>
<dbReference type="InterPro" id="IPR000111">
    <property type="entry name" value="Glyco_hydro_27/36_CS"/>
</dbReference>
<feature type="binding site" evidence="7">
    <location>
        <begin position="367"/>
        <end position="368"/>
    </location>
    <ligand>
        <name>substrate</name>
    </ligand>
</feature>
<evidence type="ECO:0000256" key="4">
    <source>
        <dbReference type="ARBA" id="ARBA00023295"/>
    </source>
</evidence>
<evidence type="ECO:0000256" key="2">
    <source>
        <dbReference type="ARBA" id="ARBA00012755"/>
    </source>
</evidence>
<name>A0A927ZRC2_SELRU</name>
<dbReference type="Pfam" id="PF02065">
    <property type="entry name" value="Melibiase"/>
    <property type="match status" value="1"/>
</dbReference>
<feature type="active site" description="Proton donor" evidence="6">
    <location>
        <position position="549"/>
    </location>
</feature>
<dbReference type="PIRSF" id="PIRSF005536">
    <property type="entry name" value="Agal"/>
    <property type="match status" value="1"/>
</dbReference>
<evidence type="ECO:0000256" key="5">
    <source>
        <dbReference type="PIRNR" id="PIRNR005536"/>
    </source>
</evidence>
<dbReference type="PROSITE" id="PS00512">
    <property type="entry name" value="ALPHA_GALACTOSIDASE"/>
    <property type="match status" value="1"/>
</dbReference>
<dbReference type="AlphaFoldDB" id="A0A927ZRC2"/>
<dbReference type="GO" id="GO:0004557">
    <property type="term" value="F:alpha-galactosidase activity"/>
    <property type="evidence" value="ECO:0007669"/>
    <property type="project" value="UniProtKB-UniRule"/>
</dbReference>
<evidence type="ECO:0000259" key="8">
    <source>
        <dbReference type="Pfam" id="PF16874"/>
    </source>
</evidence>
<dbReference type="Gene3D" id="2.70.98.60">
    <property type="entry name" value="alpha-galactosidase from lactobacil brevis"/>
    <property type="match status" value="1"/>
</dbReference>
<evidence type="ECO:0000256" key="3">
    <source>
        <dbReference type="ARBA" id="ARBA00022801"/>
    </source>
</evidence>
<dbReference type="Gene3D" id="3.20.20.70">
    <property type="entry name" value="Aldolase class I"/>
    <property type="match status" value="1"/>
</dbReference>
<dbReference type="PANTHER" id="PTHR43053">
    <property type="entry name" value="GLYCOSIDASE FAMILY 31"/>
    <property type="match status" value="1"/>
</dbReference>
<comment type="caution">
    <text evidence="10">The sequence shown here is derived from an EMBL/GenBank/DDBJ whole genome shotgun (WGS) entry which is preliminary data.</text>
</comment>
<evidence type="ECO:0000313" key="11">
    <source>
        <dbReference type="Proteomes" id="UP000761380"/>
    </source>
</evidence>
<dbReference type="InterPro" id="IPR050985">
    <property type="entry name" value="Alpha-glycosidase_related"/>
</dbReference>
<dbReference type="InterPro" id="IPR031705">
    <property type="entry name" value="Glyco_hydro_36_C"/>
</dbReference>
<proteinExistence type="inferred from homology"/>
<dbReference type="InterPro" id="IPR017853">
    <property type="entry name" value="GH"/>
</dbReference>
<feature type="binding site" evidence="7">
    <location>
        <position position="444"/>
    </location>
    <ligand>
        <name>substrate</name>
    </ligand>
</feature>
<dbReference type="Pfam" id="PF16874">
    <property type="entry name" value="Glyco_hydro_36C"/>
    <property type="match status" value="1"/>
</dbReference>
<evidence type="ECO:0000256" key="6">
    <source>
        <dbReference type="PIRSR" id="PIRSR005536-1"/>
    </source>
</evidence>
<dbReference type="FunFam" id="3.20.20.70:FF:000118">
    <property type="entry name" value="Alpha-galactosidase"/>
    <property type="match status" value="1"/>
</dbReference>
<dbReference type="Gene3D" id="2.60.40.1180">
    <property type="entry name" value="Golgi alpha-mannosidase II"/>
    <property type="match status" value="1"/>
</dbReference>
<dbReference type="EMBL" id="SVBY01000036">
    <property type="protein sequence ID" value="MBE6092751.1"/>
    <property type="molecule type" value="Genomic_DNA"/>
</dbReference>
<evidence type="ECO:0000256" key="7">
    <source>
        <dbReference type="PIRSR" id="PIRSR005536-2"/>
    </source>
</evidence>
<feature type="binding site" evidence="7">
    <location>
        <position position="200"/>
    </location>
    <ligand>
        <name>substrate</name>
    </ligand>
</feature>
<protein>
    <recommendedName>
        <fullName evidence="2 5">Alpha-galactosidase</fullName>
        <ecNumber evidence="2 5">3.2.1.22</ecNumber>
    </recommendedName>
</protein>
<feature type="binding site" evidence="7">
    <location>
        <begin position="477"/>
        <end position="481"/>
    </location>
    <ligand>
        <name>substrate</name>
    </ligand>
</feature>
<dbReference type="PANTHER" id="PTHR43053:SF3">
    <property type="entry name" value="ALPHA-GALACTOSIDASE C-RELATED"/>
    <property type="match status" value="1"/>
</dbReference>
<dbReference type="InterPro" id="IPR013785">
    <property type="entry name" value="Aldolase_TIM"/>
</dbReference>
<reference evidence="10" key="1">
    <citation type="submission" date="2019-04" db="EMBL/GenBank/DDBJ databases">
        <title>Evolution of Biomass-Degrading Anaerobic Consortia Revealed by Metagenomics.</title>
        <authorList>
            <person name="Peng X."/>
        </authorList>
    </citation>
    <scope>NUCLEOTIDE SEQUENCE</scope>
    <source>
        <strain evidence="10">SIG240</strain>
    </source>
</reference>
<dbReference type="GO" id="GO:0016052">
    <property type="term" value="P:carbohydrate catabolic process"/>
    <property type="evidence" value="ECO:0007669"/>
    <property type="project" value="InterPro"/>
</dbReference>
<comment type="catalytic activity">
    <reaction evidence="1 5">
        <text>Hydrolysis of terminal, non-reducing alpha-D-galactose residues in alpha-D-galactosides, including galactose oligosaccharides, galactomannans and galactolipids.</text>
        <dbReference type="EC" id="3.2.1.22"/>
    </reaction>
</comment>
<gene>
    <name evidence="10" type="ORF">E7201_06245</name>
</gene>
<dbReference type="Proteomes" id="UP000761380">
    <property type="component" value="Unassembled WGS sequence"/>
</dbReference>
<dbReference type="Pfam" id="PF16875">
    <property type="entry name" value="Glyco_hydro_36N"/>
    <property type="match status" value="1"/>
</dbReference>
<accession>A0A927ZRC2</accession>
<comment type="similarity">
    <text evidence="5">Belongs to the glycosyl hydrolase.</text>
</comment>
<feature type="domain" description="Glycosyl hydrolase family 36 N-terminal" evidence="9">
    <location>
        <begin position="29"/>
        <end position="286"/>
    </location>
</feature>
<dbReference type="InterPro" id="IPR031704">
    <property type="entry name" value="Glyco_hydro_36_N"/>
</dbReference>
<sequence>MGIVWHEQVKEFHLFNEEISYVMKILPNGQLGHLYFGQRVPLDADYSYLVETCYRPTTAYVFPGVGGLSLEHVRQEYPAYGTTDFRMPAYELLQPNGSRITDFVYVSHKITQGKPRLEGLPATYTEKPEEASTLAIRLRDELLQVEIVLSYTIFSQLNVISRSVEFSNQGETTCYLNRAMSMSLDLPDRDYAFMQLSGWWGRERAVHTRKLTPGIHSIGSLRGQSGHVHNPLMLLKRPHTDEFQGEAIGCSLVYSGNFLAQAEVDTFDVTRLTMGIHPFQFSWQLKAGERFQTPEAVMVYTPRGLNDLSQTFHKLYAQHLVRGKWRDAVRPILINNWEATYFDFDEEKLLAIARKAQAAGIELFVLDDGWFSTRRNDTSGLGDWWANTELLPGGIKGLAAKINALGMKFGLWVELEMVNKDSDLYRQHPDWILHTPCRRDSHGRNQYVLDFSRPVVVDYIYQSIAKILHGANVEYIKWDMNRSITECFSAAYPAEQQGEIFHRYILGVYSLYERLLQEFPHILFESCASGGGRFDPGMLYYAPQAWTSDDSDGIERLKIQYGTSYAYPLSTMGTHVSVTPNHQVLRNTSLKLRGDVAYFGTFGYEMDLGKLTAAELAEVREQIAFMKRYRNLIHSGTFYRLESPFTGNITAWMVVARDQRTAIVGYYKILNEVCAPYRRLKLYGLLPDCQYTVLEDGMHKGGFHGSELMHVGLVTTDYSAGEAKRDTGEFCTDFWSRLYVLKACEG</sequence>
<dbReference type="InterPro" id="IPR002252">
    <property type="entry name" value="Glyco_hydro_36"/>
</dbReference>
<feature type="binding site" evidence="7">
    <location>
        <position position="549"/>
    </location>
    <ligand>
        <name>substrate</name>
    </ligand>
</feature>
<dbReference type="CDD" id="cd14791">
    <property type="entry name" value="GH36"/>
    <property type="match status" value="1"/>
</dbReference>
<dbReference type="InterPro" id="IPR013780">
    <property type="entry name" value="Glyco_hydro_b"/>
</dbReference>
<dbReference type="PRINTS" id="PR00743">
    <property type="entry name" value="GLHYDRLASE36"/>
</dbReference>
<feature type="binding site" evidence="7">
    <location>
        <position position="527"/>
    </location>
    <ligand>
        <name>substrate</name>
    </ligand>
</feature>
<organism evidence="10 11">
    <name type="scientific">Selenomonas ruminantium</name>
    <dbReference type="NCBI Taxonomy" id="971"/>
    <lineage>
        <taxon>Bacteria</taxon>
        <taxon>Bacillati</taxon>
        <taxon>Bacillota</taxon>
        <taxon>Negativicutes</taxon>
        <taxon>Selenomonadales</taxon>
        <taxon>Selenomonadaceae</taxon>
        <taxon>Selenomonas</taxon>
    </lineage>
</organism>
<feature type="active site" description="Nucleophile" evidence="6">
    <location>
        <position position="479"/>
    </location>
</feature>
<dbReference type="SUPFAM" id="SSF51445">
    <property type="entry name" value="(Trans)glycosidases"/>
    <property type="match status" value="1"/>
</dbReference>
<dbReference type="EC" id="3.2.1.22" evidence="2 5"/>
<evidence type="ECO:0000256" key="1">
    <source>
        <dbReference type="ARBA" id="ARBA00001255"/>
    </source>
</evidence>
<feature type="domain" description="Glycosyl hydrolase family 36 C-terminal" evidence="8">
    <location>
        <begin position="650"/>
        <end position="741"/>
    </location>
</feature>
<evidence type="ECO:0000259" key="9">
    <source>
        <dbReference type="Pfam" id="PF16875"/>
    </source>
</evidence>